<dbReference type="RefSeq" id="XP_003027379.1">
    <property type="nucleotide sequence ID" value="XM_003027333.1"/>
</dbReference>
<proteinExistence type="predicted"/>
<dbReference type="GeneID" id="9597075"/>
<evidence type="ECO:0000313" key="2">
    <source>
        <dbReference type="Proteomes" id="UP000007431"/>
    </source>
</evidence>
<protein>
    <submittedName>
        <fullName evidence="1">Uncharacterized protein</fullName>
    </submittedName>
</protein>
<gene>
    <name evidence="1" type="ORF">SCHCODRAFT_113826</name>
</gene>
<dbReference type="KEGG" id="scm:SCHCO_02673198"/>
<dbReference type="AlphaFoldDB" id="D8QIV9"/>
<organism evidence="2">
    <name type="scientific">Schizophyllum commune (strain H4-8 / FGSC 9210)</name>
    <name type="common">Split gill fungus</name>
    <dbReference type="NCBI Taxonomy" id="578458"/>
    <lineage>
        <taxon>Eukaryota</taxon>
        <taxon>Fungi</taxon>
        <taxon>Dikarya</taxon>
        <taxon>Basidiomycota</taxon>
        <taxon>Agaricomycotina</taxon>
        <taxon>Agaricomycetes</taxon>
        <taxon>Agaricomycetidae</taxon>
        <taxon>Agaricales</taxon>
        <taxon>Schizophyllaceae</taxon>
        <taxon>Schizophyllum</taxon>
    </lineage>
</organism>
<dbReference type="HOGENOM" id="CLU_781098_0_0_1"/>
<dbReference type="OrthoDB" id="3113923at2759"/>
<accession>D8QIV9</accession>
<dbReference type="EMBL" id="GL377313">
    <property type="protein sequence ID" value="EFI92476.1"/>
    <property type="molecule type" value="Genomic_DNA"/>
</dbReference>
<keyword evidence="2" id="KW-1185">Reference proteome</keyword>
<reference evidence="1 2" key="1">
    <citation type="journal article" date="2010" name="Nat. Biotechnol.">
        <title>Genome sequence of the model mushroom Schizophyllum commune.</title>
        <authorList>
            <person name="Ohm R.A."/>
            <person name="de Jong J.F."/>
            <person name="Lugones L.G."/>
            <person name="Aerts A."/>
            <person name="Kothe E."/>
            <person name="Stajich J.E."/>
            <person name="de Vries R.P."/>
            <person name="Record E."/>
            <person name="Levasseur A."/>
            <person name="Baker S.E."/>
            <person name="Bartholomew K.A."/>
            <person name="Coutinho P.M."/>
            <person name="Erdmann S."/>
            <person name="Fowler T.J."/>
            <person name="Gathman A.C."/>
            <person name="Lombard V."/>
            <person name="Henrissat B."/>
            <person name="Knabe N."/>
            <person name="Kuees U."/>
            <person name="Lilly W.W."/>
            <person name="Lindquist E."/>
            <person name="Lucas S."/>
            <person name="Magnuson J.K."/>
            <person name="Piumi F."/>
            <person name="Raudaskoski M."/>
            <person name="Salamov A."/>
            <person name="Schmutz J."/>
            <person name="Schwarze F.W.M.R."/>
            <person name="vanKuyk P.A."/>
            <person name="Horton J.S."/>
            <person name="Grigoriev I.V."/>
            <person name="Woesten H.A.B."/>
        </authorList>
    </citation>
    <scope>NUCLEOTIDE SEQUENCE [LARGE SCALE GENOMIC DNA]</scope>
    <source>
        <strain evidence="2">H4-8 / FGSC 9210</strain>
    </source>
</reference>
<dbReference type="VEuPathDB" id="FungiDB:SCHCODRAFT_02717927"/>
<feature type="non-terminal residue" evidence="1">
    <location>
        <position position="355"/>
    </location>
</feature>
<dbReference type="InParanoid" id="D8QIV9"/>
<dbReference type="VEuPathDB" id="FungiDB:SCHCODRAFT_02673198"/>
<name>D8QIV9_SCHCM</name>
<dbReference type="Proteomes" id="UP000007431">
    <property type="component" value="Unassembled WGS sequence"/>
</dbReference>
<sequence length="355" mass="39104">MGKWMSSPGERVYTTVSLSSNLSPAAVRVLRQRRDSSSSPYTTFESDTMLKQLIVVRQVVTYDLRSPTTCLAIPRLAGSSTNEKSPTSLPRPCQPPHQSLKRCILVRRAGIYALEASARTQELADTAIDSAAPSSSRKPEHQTPSAICTSSTLPASLFPPCKLNDLRFTLMTLGRLWLRRNYSSLTLACRIQPRCSPVDSSAEAIEFRPASGVISQLPCLSSQGNRLASPERDLDPRLRSEAGPSTLPAILASASALELVIHPRFSLQARPLYESVSLRASRAHPEPFSAYAKLPSAHPKLPGTLFTLLDLPIIVRRLPNDLITPESLRAIYEGPRVIYKAPQLICPWIFVRRAR</sequence>
<evidence type="ECO:0000313" key="1">
    <source>
        <dbReference type="EMBL" id="EFI92476.1"/>
    </source>
</evidence>